<organism evidence="2 3">
    <name type="scientific">Plasmodium vivax</name>
    <name type="common">malaria parasite P. vivax</name>
    <dbReference type="NCBI Taxonomy" id="5855"/>
    <lineage>
        <taxon>Eukaryota</taxon>
        <taxon>Sar</taxon>
        <taxon>Alveolata</taxon>
        <taxon>Apicomplexa</taxon>
        <taxon>Aconoidasida</taxon>
        <taxon>Haemosporida</taxon>
        <taxon>Plasmodiidae</taxon>
        <taxon>Plasmodium</taxon>
        <taxon>Plasmodium (Plasmodium)</taxon>
    </lineage>
</organism>
<dbReference type="AlphaFoldDB" id="A0A1G4EB71"/>
<dbReference type="VEuPathDB" id="PlasmoDB:PVW1_000009000"/>
<dbReference type="EMBL" id="FLYH01000019">
    <property type="protein sequence ID" value="SCA59555.1"/>
    <property type="molecule type" value="Genomic_DNA"/>
</dbReference>
<dbReference type="VEuPathDB" id="PlasmoDB:PVPAM_110066700"/>
<gene>
    <name evidence="2" type="ORF">PVT01_000018900</name>
</gene>
<evidence type="ECO:0000313" key="2">
    <source>
        <dbReference type="EMBL" id="SCA59555.1"/>
    </source>
</evidence>
<feature type="region of interest" description="Disordered" evidence="1">
    <location>
        <begin position="339"/>
        <end position="362"/>
    </location>
</feature>
<accession>A0A1G4EB71</accession>
<dbReference type="Proteomes" id="UP000196402">
    <property type="component" value="Unassembled WGS sequence"/>
</dbReference>
<feature type="compositionally biased region" description="Basic and acidic residues" evidence="1">
    <location>
        <begin position="347"/>
        <end position="356"/>
    </location>
</feature>
<proteinExistence type="predicted"/>
<evidence type="ECO:0000313" key="3">
    <source>
        <dbReference type="Proteomes" id="UP000196402"/>
    </source>
</evidence>
<protein>
    <submittedName>
        <fullName evidence="2">VIR protein</fullName>
    </submittedName>
</protein>
<dbReference type="VEuPathDB" id="PlasmoDB:PVX_007585"/>
<dbReference type="VEuPathDB" id="PlasmoDB:PVP01_0011030"/>
<evidence type="ECO:0000256" key="1">
    <source>
        <dbReference type="SAM" id="MobiDB-lite"/>
    </source>
</evidence>
<name>A0A1G4EB71_PLAVI</name>
<sequence>MSQKKTVDAEVDDLVLNYDKYIEYKRRFGPVKTFSSERITLDEIFREANITEITQKQYSDAFNVLLHHINNDGVFLYGNDLEACKYINYILYKEIEYTIKQSYDDTLNSFFKQILEAYSRMHGGNNRCTSNIYNMHSDTYHKINVLYQLYDKNVKCSSYVNNTLEYGCDDFVDFLNLYDGYMFDIQSKSLNFDKILENIEQHAKETASKYIKGCNIHNYDVRKPRLFRDVPVKKPEINNQEQIRQTVLQPAHNVPRYTTNQISYIEPTQLPEDKPISQTIQENQVTHEGNSAYDDHGSNDILPVILQKETTYPPKREDEGRIQRLLRSEPPFRYFFSSGTSSYPRQHGHEQEKDFSNEVETSPQSVMSTITGVFQSVEPVPILGVSGGMGALFLLFKYTPVGTFFGGRRRRNHLIPSGFPGAYPGFPGYEEHYDGNFGPGPINISYQAE</sequence>
<reference evidence="2 3" key="1">
    <citation type="submission" date="2016-07" db="EMBL/GenBank/DDBJ databases">
        <authorList>
            <consortium name="Pathogen Informatics"/>
        </authorList>
    </citation>
    <scope>NUCLEOTIDE SEQUENCE [LARGE SCALE GENOMIC DNA]</scope>
</reference>